<proteinExistence type="predicted"/>
<keyword evidence="2" id="KW-1003">Cell membrane</keyword>
<dbReference type="InterPro" id="IPR003838">
    <property type="entry name" value="ABC3_permease_C"/>
</dbReference>
<evidence type="ECO:0000256" key="5">
    <source>
        <dbReference type="ARBA" id="ARBA00023136"/>
    </source>
</evidence>
<evidence type="ECO:0000256" key="6">
    <source>
        <dbReference type="SAM" id="Phobius"/>
    </source>
</evidence>
<gene>
    <name evidence="9" type="primary">lolE_7</name>
    <name evidence="9" type="ORF">GALL_205120</name>
</gene>
<feature type="transmembrane region" description="Helical" evidence="6">
    <location>
        <begin position="334"/>
        <end position="360"/>
    </location>
</feature>
<evidence type="ECO:0000256" key="1">
    <source>
        <dbReference type="ARBA" id="ARBA00004651"/>
    </source>
</evidence>
<sequence length="372" mass="42139">MIVTLSFVNGFQKTISQKVFSFWGHIRVQHFEEGKALVAEESPIAKNDTVEFIIKHQPGVQRLDVFATKSAVLEKQKEIEGVLFKGVDAGYDSTQLHQFIKQGRWLNFSDSLYSKEILVSAPIANELRLKVNDTLNIYFISSNGNNSRRKLLVAGIYKTGIEDYDNLFAIGDIRLIRRINNWQANEIGGYEVFLNDYKKMDSVNNQLADKLPTVWAGKTIQQVYPNIFDWLNIQDVNRNVIFIVMAIVAVINLITCLLILVLERTRMIGVFKAVGATNNTIQKIFLYHASLIAVTGIAIGFVAGVGLCLLQQYFGFIKLDETNYYVSVAPIQIIWWQIILVCVITAIVCFISLIIPTLLVRNIKPVKAIEFR</sequence>
<feature type="transmembrane region" description="Helical" evidence="6">
    <location>
        <begin position="240"/>
        <end position="263"/>
    </location>
</feature>
<dbReference type="PANTHER" id="PTHR30489">
    <property type="entry name" value="LIPOPROTEIN-RELEASING SYSTEM TRANSMEMBRANE PROTEIN LOLE"/>
    <property type="match status" value="1"/>
</dbReference>
<evidence type="ECO:0000259" key="8">
    <source>
        <dbReference type="Pfam" id="PF12704"/>
    </source>
</evidence>
<dbReference type="AlphaFoldDB" id="A0A1J5RN80"/>
<dbReference type="Pfam" id="PF02687">
    <property type="entry name" value="FtsX"/>
    <property type="match status" value="1"/>
</dbReference>
<name>A0A1J5RN80_9ZZZZ</name>
<dbReference type="InterPro" id="IPR025857">
    <property type="entry name" value="MacB_PCD"/>
</dbReference>
<evidence type="ECO:0000256" key="3">
    <source>
        <dbReference type="ARBA" id="ARBA00022692"/>
    </source>
</evidence>
<evidence type="ECO:0000313" key="9">
    <source>
        <dbReference type="EMBL" id="OIQ97502.1"/>
    </source>
</evidence>
<keyword evidence="4 6" id="KW-1133">Transmembrane helix</keyword>
<evidence type="ECO:0000256" key="2">
    <source>
        <dbReference type="ARBA" id="ARBA00022475"/>
    </source>
</evidence>
<evidence type="ECO:0000259" key="7">
    <source>
        <dbReference type="Pfam" id="PF02687"/>
    </source>
</evidence>
<dbReference type="PANTHER" id="PTHR30489:SF0">
    <property type="entry name" value="LIPOPROTEIN-RELEASING SYSTEM TRANSMEMBRANE PROTEIN LOLE"/>
    <property type="match status" value="1"/>
</dbReference>
<evidence type="ECO:0000256" key="4">
    <source>
        <dbReference type="ARBA" id="ARBA00022989"/>
    </source>
</evidence>
<dbReference type="Pfam" id="PF12704">
    <property type="entry name" value="MacB_PCD"/>
    <property type="match status" value="1"/>
</dbReference>
<dbReference type="InterPro" id="IPR051447">
    <property type="entry name" value="Lipoprotein-release_system"/>
</dbReference>
<feature type="transmembrane region" description="Helical" evidence="6">
    <location>
        <begin position="284"/>
        <end position="314"/>
    </location>
</feature>
<feature type="domain" description="MacB-like periplasmic core" evidence="8">
    <location>
        <begin position="2"/>
        <end position="208"/>
    </location>
</feature>
<dbReference type="EMBL" id="MLJW01000132">
    <property type="protein sequence ID" value="OIQ97502.1"/>
    <property type="molecule type" value="Genomic_DNA"/>
</dbReference>
<dbReference type="GO" id="GO:0098797">
    <property type="term" value="C:plasma membrane protein complex"/>
    <property type="evidence" value="ECO:0007669"/>
    <property type="project" value="TreeGrafter"/>
</dbReference>
<feature type="domain" description="ABC3 transporter permease C-terminal" evidence="7">
    <location>
        <begin position="239"/>
        <end position="365"/>
    </location>
</feature>
<accession>A0A1J5RN80</accession>
<keyword evidence="5 6" id="KW-0472">Membrane</keyword>
<comment type="subcellular location">
    <subcellularLocation>
        <location evidence="1">Cell membrane</location>
        <topology evidence="1">Multi-pass membrane protein</topology>
    </subcellularLocation>
</comment>
<protein>
    <submittedName>
        <fullName evidence="9">Lipoprotein-releasing system transmembrane protein LolE</fullName>
    </submittedName>
</protein>
<dbReference type="GO" id="GO:0044874">
    <property type="term" value="P:lipoprotein localization to outer membrane"/>
    <property type="evidence" value="ECO:0007669"/>
    <property type="project" value="TreeGrafter"/>
</dbReference>
<reference evidence="9" key="1">
    <citation type="submission" date="2016-10" db="EMBL/GenBank/DDBJ databases">
        <title>Sequence of Gallionella enrichment culture.</title>
        <authorList>
            <person name="Poehlein A."/>
            <person name="Muehling M."/>
            <person name="Daniel R."/>
        </authorList>
    </citation>
    <scope>NUCLEOTIDE SEQUENCE</scope>
</reference>
<comment type="caution">
    <text evidence="9">The sequence shown here is derived from an EMBL/GenBank/DDBJ whole genome shotgun (WGS) entry which is preliminary data.</text>
</comment>
<keyword evidence="3 6" id="KW-0812">Transmembrane</keyword>
<organism evidence="9">
    <name type="scientific">mine drainage metagenome</name>
    <dbReference type="NCBI Taxonomy" id="410659"/>
    <lineage>
        <taxon>unclassified sequences</taxon>
        <taxon>metagenomes</taxon>
        <taxon>ecological metagenomes</taxon>
    </lineage>
</organism>
<keyword evidence="9" id="KW-0449">Lipoprotein</keyword>